<dbReference type="PANTHER" id="PTHR37526">
    <property type="entry name" value="PROTEIN TUSB"/>
    <property type="match status" value="1"/>
</dbReference>
<evidence type="ECO:0000313" key="2">
    <source>
        <dbReference type="Proteomes" id="UP000464524"/>
    </source>
</evidence>
<dbReference type="InterPro" id="IPR007215">
    <property type="entry name" value="Sulphur_relay_TusB/DsrH"/>
</dbReference>
<protein>
    <submittedName>
        <fullName evidence="1">Protein TusB</fullName>
    </submittedName>
</protein>
<gene>
    <name evidence="1" type="ORF">FX988_00807</name>
</gene>
<dbReference type="GO" id="GO:0002143">
    <property type="term" value="P:tRNA wobble position uridine thiolation"/>
    <property type="evidence" value="ECO:0007669"/>
    <property type="project" value="InterPro"/>
</dbReference>
<accession>A0A857JHA4</accession>
<dbReference type="OrthoDB" id="6183100at2"/>
<sequence length="104" mass="11247">MILHIVSTSPFSTATFNSVFARCSVNDGIILIQDAVYALNHPGVVNQLVTLQQTLGIACFILADDLIARANQGQSATAESGKIKQISMEGFVTLTLDYEKTISW</sequence>
<dbReference type="InterPro" id="IPR027396">
    <property type="entry name" value="DsrEFH-like"/>
</dbReference>
<name>A0A857JHA4_9ALTE</name>
<dbReference type="EMBL" id="CP047656">
    <property type="protein sequence ID" value="QHJ10588.1"/>
    <property type="molecule type" value="Genomic_DNA"/>
</dbReference>
<reference evidence="1 2" key="1">
    <citation type="submission" date="2019-12" db="EMBL/GenBank/DDBJ databases">
        <title>Genome sequencing and assembly of endphytes of Porphyra tenera.</title>
        <authorList>
            <person name="Park J.M."/>
            <person name="Shin R."/>
            <person name="Jo S.H."/>
        </authorList>
    </citation>
    <scope>NUCLEOTIDE SEQUENCE [LARGE SCALE GENOMIC DNA]</scope>
    <source>
        <strain evidence="1 2">GPM4</strain>
    </source>
</reference>
<organism evidence="1 2">
    <name type="scientific">Paraglaciecola mesophila</name>
    <dbReference type="NCBI Taxonomy" id="197222"/>
    <lineage>
        <taxon>Bacteria</taxon>
        <taxon>Pseudomonadati</taxon>
        <taxon>Pseudomonadota</taxon>
        <taxon>Gammaproteobacteria</taxon>
        <taxon>Alteromonadales</taxon>
        <taxon>Alteromonadaceae</taxon>
        <taxon>Paraglaciecola</taxon>
    </lineage>
</organism>
<dbReference type="Proteomes" id="UP000464524">
    <property type="component" value="Chromosome"/>
</dbReference>
<dbReference type="AlphaFoldDB" id="A0A857JHA4"/>
<dbReference type="Pfam" id="PF04077">
    <property type="entry name" value="DsrH"/>
    <property type="match status" value="1"/>
</dbReference>
<dbReference type="RefSeq" id="WP_160178446.1">
    <property type="nucleotide sequence ID" value="NZ_CP047656.1"/>
</dbReference>
<dbReference type="GO" id="GO:1990228">
    <property type="term" value="C:sulfurtransferase complex"/>
    <property type="evidence" value="ECO:0007669"/>
    <property type="project" value="TreeGrafter"/>
</dbReference>
<keyword evidence="2" id="KW-1185">Reference proteome</keyword>
<evidence type="ECO:0000313" key="1">
    <source>
        <dbReference type="EMBL" id="QHJ10588.1"/>
    </source>
</evidence>
<dbReference type="KEGG" id="pmes:FX988_00807"/>
<dbReference type="SUPFAM" id="SSF75169">
    <property type="entry name" value="DsrEFH-like"/>
    <property type="match status" value="1"/>
</dbReference>
<dbReference type="PANTHER" id="PTHR37526:SF1">
    <property type="entry name" value="PROTEIN TUSB"/>
    <property type="match status" value="1"/>
</dbReference>
<proteinExistence type="predicted"/>
<dbReference type="NCBIfam" id="TIGR03011">
    <property type="entry name" value="sulf_tusB_dsrH"/>
    <property type="match status" value="1"/>
</dbReference>
<dbReference type="Gene3D" id="3.40.1260.10">
    <property type="entry name" value="DsrEFH-like"/>
    <property type="match status" value="1"/>
</dbReference>